<evidence type="ECO:0000259" key="1">
    <source>
        <dbReference type="Pfam" id="PF13472"/>
    </source>
</evidence>
<dbReference type="EMBL" id="JACSNX010000026">
    <property type="protein sequence ID" value="MBM6852252.1"/>
    <property type="molecule type" value="Genomic_DNA"/>
</dbReference>
<dbReference type="PANTHER" id="PTHR30383:SF29">
    <property type="entry name" value="SGNH HYDROLASE-TYPE ESTERASE DOMAIN-CONTAINING PROTEIN"/>
    <property type="match status" value="1"/>
</dbReference>
<comment type="caution">
    <text evidence="2">The sequence shown here is derived from an EMBL/GenBank/DDBJ whole genome shotgun (WGS) entry which is preliminary data.</text>
</comment>
<feature type="domain" description="SGNH hydrolase-type esterase" evidence="1">
    <location>
        <begin position="5"/>
        <end position="177"/>
    </location>
</feature>
<dbReference type="RefSeq" id="WP_204805469.1">
    <property type="nucleotide sequence ID" value="NZ_JACSNX010000026.1"/>
</dbReference>
<dbReference type="Proteomes" id="UP000719500">
    <property type="component" value="Unassembled WGS sequence"/>
</dbReference>
<protein>
    <submittedName>
        <fullName evidence="2">Lipase</fullName>
    </submittedName>
</protein>
<sequence length="194" mass="21116">MTVLCYGDSNTYGFDPRSWLGERYPADVRWTGLLARKTGWTILEEGQNGREIPARPGDLAELARLSGRADVTAVMLGTNDLLANAWFTAEDVTVRMQSCLEALTAVRPASSVLLIAPPPMVPGTWVGEERLLRESARLADCCRRLAAEQGTAFADAGQWGVSLLFDGVHFSPEGHRAFADGIRRALELLAADRA</sequence>
<dbReference type="Gene3D" id="3.40.50.1110">
    <property type="entry name" value="SGNH hydrolase"/>
    <property type="match status" value="1"/>
</dbReference>
<dbReference type="SUPFAM" id="SSF52266">
    <property type="entry name" value="SGNH hydrolase"/>
    <property type="match status" value="1"/>
</dbReference>
<accession>A0ABS2FZB4</accession>
<dbReference type="PANTHER" id="PTHR30383">
    <property type="entry name" value="THIOESTERASE 1/PROTEASE 1/LYSOPHOSPHOLIPASE L1"/>
    <property type="match status" value="1"/>
</dbReference>
<dbReference type="InterPro" id="IPR051532">
    <property type="entry name" value="Ester_Hydrolysis_Enzymes"/>
</dbReference>
<evidence type="ECO:0000313" key="3">
    <source>
        <dbReference type="Proteomes" id="UP000719500"/>
    </source>
</evidence>
<evidence type="ECO:0000313" key="2">
    <source>
        <dbReference type="EMBL" id="MBM6852252.1"/>
    </source>
</evidence>
<keyword evidence="3" id="KW-1185">Reference proteome</keyword>
<dbReference type="InterPro" id="IPR013830">
    <property type="entry name" value="SGNH_hydro"/>
</dbReference>
<dbReference type="InterPro" id="IPR036514">
    <property type="entry name" value="SGNH_hydro_sf"/>
</dbReference>
<reference evidence="2 3" key="1">
    <citation type="journal article" date="2021" name="Sci. Rep.">
        <title>The distribution of antibiotic resistance genes in chicken gut microbiota commensals.</title>
        <authorList>
            <person name="Juricova H."/>
            <person name="Matiasovicova J."/>
            <person name="Kubasova T."/>
            <person name="Cejkova D."/>
            <person name="Rychlik I."/>
        </authorList>
    </citation>
    <scope>NUCLEOTIDE SEQUENCE [LARGE SCALE GENOMIC DNA]</scope>
    <source>
        <strain evidence="2 3">An411</strain>
    </source>
</reference>
<name>A0ABS2FZB4_9FIRM</name>
<organism evidence="2 3">
    <name type="scientific">Oscillibacter valericigenes</name>
    <dbReference type="NCBI Taxonomy" id="351091"/>
    <lineage>
        <taxon>Bacteria</taxon>
        <taxon>Bacillati</taxon>
        <taxon>Bacillota</taxon>
        <taxon>Clostridia</taxon>
        <taxon>Eubacteriales</taxon>
        <taxon>Oscillospiraceae</taxon>
        <taxon>Oscillibacter</taxon>
    </lineage>
</organism>
<proteinExistence type="predicted"/>
<dbReference type="Pfam" id="PF13472">
    <property type="entry name" value="Lipase_GDSL_2"/>
    <property type="match status" value="1"/>
</dbReference>
<gene>
    <name evidence="2" type="ORF">H9X91_12485</name>
</gene>